<dbReference type="Pfam" id="PF00892">
    <property type="entry name" value="EamA"/>
    <property type="match status" value="1"/>
</dbReference>
<keyword evidence="3" id="KW-0813">Transport</keyword>
<protein>
    <submittedName>
        <fullName evidence="10">Chloramphenicol-sensitive protein RarD</fullName>
    </submittedName>
</protein>
<evidence type="ECO:0000313" key="10">
    <source>
        <dbReference type="EMBL" id="SMF70447.1"/>
    </source>
</evidence>
<dbReference type="AlphaFoldDB" id="A0A1X7GJ29"/>
<dbReference type="SUPFAM" id="SSF103481">
    <property type="entry name" value="Multidrug resistance efflux transporter EmrE"/>
    <property type="match status" value="2"/>
</dbReference>
<evidence type="ECO:0000256" key="1">
    <source>
        <dbReference type="ARBA" id="ARBA00004651"/>
    </source>
</evidence>
<sequence>MTAYSAITPAPIAPPPSAERDAARTGLTLGVGAYLTWGFLPVYMKALGSVPAPEILAHRILWSLALITIVVAAMRRWQPVVALLKAPKVLGVLAITATLIAVNWLIYIWAVNSDHVLETSLGYFINPLVNVAMGVLILRERLRRVQAGAVGLAAVGVAVLAIAQGGIPWIALVLAFSFATYGLLRKMAPVDPLTGLLGETALLAPISLGFLLWIGAAGAGSFGQTGHIDLLLIVSGLVTAAPLLMFAAAGKRLPYATIGLLQFIAPTIQFLLAVLVYGEPLTDAHLITFTCIWTGLIAFAIDTWRASRIPLSVAPVQG</sequence>
<dbReference type="InterPro" id="IPR004626">
    <property type="entry name" value="RarD"/>
</dbReference>
<reference evidence="11" key="1">
    <citation type="submission" date="2017-04" db="EMBL/GenBank/DDBJ databases">
        <authorList>
            <person name="Varghese N."/>
            <person name="Submissions S."/>
        </authorList>
    </citation>
    <scope>NUCLEOTIDE SEQUENCE [LARGE SCALE GENOMIC DNA]</scope>
    <source>
        <strain evidence="11">Dd16</strain>
    </source>
</reference>
<feature type="transmembrane region" description="Helical" evidence="8">
    <location>
        <begin position="121"/>
        <end position="138"/>
    </location>
</feature>
<dbReference type="STRING" id="941907.SAMN06295910_1864"/>
<comment type="subcellular location">
    <subcellularLocation>
        <location evidence="1">Cell membrane</location>
        <topology evidence="1">Multi-pass membrane protein</topology>
    </subcellularLocation>
</comment>
<keyword evidence="11" id="KW-1185">Reference proteome</keyword>
<comment type="similarity">
    <text evidence="2">Belongs to the EamA transporter family.</text>
</comment>
<feature type="transmembrane region" description="Helical" evidence="8">
    <location>
        <begin position="56"/>
        <end position="77"/>
    </location>
</feature>
<dbReference type="InterPro" id="IPR000620">
    <property type="entry name" value="EamA_dom"/>
</dbReference>
<gene>
    <name evidence="10" type="ORF">SAMN06295910_1864</name>
</gene>
<accession>A0A1X7GJ29</accession>
<feature type="transmembrane region" description="Helical" evidence="8">
    <location>
        <begin position="145"/>
        <end position="163"/>
    </location>
</feature>
<feature type="transmembrane region" description="Helical" evidence="8">
    <location>
        <begin position="228"/>
        <end position="248"/>
    </location>
</feature>
<keyword evidence="5 8" id="KW-0812">Transmembrane</keyword>
<feature type="transmembrane region" description="Helical" evidence="8">
    <location>
        <begin position="196"/>
        <end position="216"/>
    </location>
</feature>
<evidence type="ECO:0000256" key="3">
    <source>
        <dbReference type="ARBA" id="ARBA00022448"/>
    </source>
</evidence>
<dbReference type="NCBIfam" id="TIGR00688">
    <property type="entry name" value="rarD"/>
    <property type="match status" value="1"/>
</dbReference>
<evidence type="ECO:0000313" key="11">
    <source>
        <dbReference type="Proteomes" id="UP000192934"/>
    </source>
</evidence>
<feature type="domain" description="EamA" evidence="9">
    <location>
        <begin position="25"/>
        <end position="160"/>
    </location>
</feature>
<dbReference type="RefSeq" id="WP_244552308.1">
    <property type="nucleotide sequence ID" value="NZ_LT840185.1"/>
</dbReference>
<evidence type="ECO:0000256" key="7">
    <source>
        <dbReference type="ARBA" id="ARBA00023136"/>
    </source>
</evidence>
<dbReference type="Proteomes" id="UP000192934">
    <property type="component" value="Chromosome I"/>
</dbReference>
<evidence type="ECO:0000256" key="6">
    <source>
        <dbReference type="ARBA" id="ARBA00022989"/>
    </source>
</evidence>
<keyword evidence="6 8" id="KW-1133">Transmembrane helix</keyword>
<keyword evidence="4" id="KW-1003">Cell membrane</keyword>
<dbReference type="PANTHER" id="PTHR22911">
    <property type="entry name" value="ACYL-MALONYL CONDENSING ENZYME-RELATED"/>
    <property type="match status" value="1"/>
</dbReference>
<dbReference type="PANTHER" id="PTHR22911:SF137">
    <property type="entry name" value="SOLUTE CARRIER FAMILY 35 MEMBER G2-RELATED"/>
    <property type="match status" value="1"/>
</dbReference>
<evidence type="ECO:0000256" key="8">
    <source>
        <dbReference type="SAM" id="Phobius"/>
    </source>
</evidence>
<evidence type="ECO:0000256" key="4">
    <source>
        <dbReference type="ARBA" id="ARBA00022475"/>
    </source>
</evidence>
<feature type="transmembrane region" description="Helical" evidence="8">
    <location>
        <begin position="26"/>
        <end position="44"/>
    </location>
</feature>
<dbReference type="InterPro" id="IPR037185">
    <property type="entry name" value="EmrE-like"/>
</dbReference>
<keyword evidence="7 8" id="KW-0472">Membrane</keyword>
<dbReference type="GO" id="GO:0005886">
    <property type="term" value="C:plasma membrane"/>
    <property type="evidence" value="ECO:0007669"/>
    <property type="project" value="UniProtKB-SubCell"/>
</dbReference>
<name>A0A1X7GJ29_9SPHN</name>
<evidence type="ECO:0000259" key="9">
    <source>
        <dbReference type="Pfam" id="PF00892"/>
    </source>
</evidence>
<feature type="transmembrane region" description="Helical" evidence="8">
    <location>
        <begin position="89"/>
        <end position="109"/>
    </location>
</feature>
<dbReference type="EMBL" id="LT840185">
    <property type="protein sequence ID" value="SMF70447.1"/>
    <property type="molecule type" value="Genomic_DNA"/>
</dbReference>
<evidence type="ECO:0000256" key="2">
    <source>
        <dbReference type="ARBA" id="ARBA00007362"/>
    </source>
</evidence>
<feature type="transmembrane region" description="Helical" evidence="8">
    <location>
        <begin position="255"/>
        <end position="278"/>
    </location>
</feature>
<proteinExistence type="inferred from homology"/>
<feature type="transmembrane region" description="Helical" evidence="8">
    <location>
        <begin position="284"/>
        <end position="301"/>
    </location>
</feature>
<evidence type="ECO:0000256" key="5">
    <source>
        <dbReference type="ARBA" id="ARBA00022692"/>
    </source>
</evidence>
<organism evidence="10 11">
    <name type="scientific">Allosphingosinicella indica</name>
    <dbReference type="NCBI Taxonomy" id="941907"/>
    <lineage>
        <taxon>Bacteria</taxon>
        <taxon>Pseudomonadati</taxon>
        <taxon>Pseudomonadota</taxon>
        <taxon>Alphaproteobacteria</taxon>
        <taxon>Sphingomonadales</taxon>
        <taxon>Sphingomonadaceae</taxon>
        <taxon>Allosphingosinicella</taxon>
    </lineage>
</organism>